<organism evidence="1 2">
    <name type="scientific">Pseudomonas lijiangensis</name>
    <dbReference type="NCBI Taxonomy" id="2995658"/>
    <lineage>
        <taxon>Bacteria</taxon>
        <taxon>Pseudomonadati</taxon>
        <taxon>Pseudomonadota</taxon>
        <taxon>Gammaproteobacteria</taxon>
        <taxon>Pseudomonadales</taxon>
        <taxon>Pseudomonadaceae</taxon>
        <taxon>Pseudomonas</taxon>
    </lineage>
</organism>
<accession>A0ABX8HSY3</accession>
<evidence type="ECO:0000313" key="1">
    <source>
        <dbReference type="EMBL" id="QWU83193.1"/>
    </source>
</evidence>
<sequence>MSDWPELDQAAGLRRWARHHTPAPEPVPDRTLMLFGPAHLTGSAHKTLERWHQQGHRWVGHPDRWHVQAVDKLNSQNLRHPRWGLWIKNHPDAFRQSFGLLRQLQEQNGPACVLALHEGFASRDGLLNNLIDAAQHYLGIRLLVVDEWNP</sequence>
<dbReference type="RefSeq" id="WP_216704499.1">
    <property type="nucleotide sequence ID" value="NZ_CP076668.1"/>
</dbReference>
<dbReference type="Proteomes" id="UP000683401">
    <property type="component" value="Chromosome"/>
</dbReference>
<gene>
    <name evidence="1" type="ORF">KQP88_25020</name>
</gene>
<proteinExistence type="predicted"/>
<protein>
    <submittedName>
        <fullName evidence="1">Uncharacterized protein</fullName>
    </submittedName>
</protein>
<keyword evidence="2" id="KW-1185">Reference proteome</keyword>
<evidence type="ECO:0000313" key="2">
    <source>
        <dbReference type="Proteomes" id="UP000683401"/>
    </source>
</evidence>
<name>A0ABX8HSY3_9PSED</name>
<dbReference type="EMBL" id="CP076668">
    <property type="protein sequence ID" value="QWU83193.1"/>
    <property type="molecule type" value="Genomic_DNA"/>
</dbReference>
<reference evidence="2" key="1">
    <citation type="submission" date="2021-06" db="EMBL/GenBank/DDBJ databases">
        <title>Identification of Pseudomonas cichorii causing bacterial leaf black spot of flue-cured tobacco, a new disease in China.</title>
        <authorList>
            <person name="Lu C.-H."/>
        </authorList>
    </citation>
    <scope>NUCLEOTIDE SEQUENCE [LARGE SCALE GENOMIC DNA]</scope>
    <source>
        <strain evidence="2">LJ2</strain>
    </source>
</reference>